<evidence type="ECO:0000313" key="1">
    <source>
        <dbReference type="EMBL" id="JAH74770.1"/>
    </source>
</evidence>
<organism evidence="1">
    <name type="scientific">Anguilla anguilla</name>
    <name type="common">European freshwater eel</name>
    <name type="synonym">Muraena anguilla</name>
    <dbReference type="NCBI Taxonomy" id="7936"/>
    <lineage>
        <taxon>Eukaryota</taxon>
        <taxon>Metazoa</taxon>
        <taxon>Chordata</taxon>
        <taxon>Craniata</taxon>
        <taxon>Vertebrata</taxon>
        <taxon>Euteleostomi</taxon>
        <taxon>Actinopterygii</taxon>
        <taxon>Neopterygii</taxon>
        <taxon>Teleostei</taxon>
        <taxon>Anguilliformes</taxon>
        <taxon>Anguillidae</taxon>
        <taxon>Anguilla</taxon>
    </lineage>
</organism>
<name>A0A0E9VBE2_ANGAN</name>
<dbReference type="EMBL" id="GBXM01033807">
    <property type="protein sequence ID" value="JAH74770.1"/>
    <property type="molecule type" value="Transcribed_RNA"/>
</dbReference>
<protein>
    <submittedName>
        <fullName evidence="1">Uncharacterized protein</fullName>
    </submittedName>
</protein>
<sequence>MACSRHYVVLCSYTGTKGNPL</sequence>
<accession>A0A0E9VBE2</accession>
<dbReference type="AlphaFoldDB" id="A0A0E9VBE2"/>
<reference evidence="1" key="1">
    <citation type="submission" date="2014-11" db="EMBL/GenBank/DDBJ databases">
        <authorList>
            <person name="Amaro Gonzalez C."/>
        </authorList>
    </citation>
    <scope>NUCLEOTIDE SEQUENCE</scope>
</reference>
<proteinExistence type="predicted"/>
<reference evidence="1" key="2">
    <citation type="journal article" date="2015" name="Fish Shellfish Immunol.">
        <title>Early steps in the European eel (Anguilla anguilla)-Vibrio vulnificus interaction in the gills: Role of the RtxA13 toxin.</title>
        <authorList>
            <person name="Callol A."/>
            <person name="Pajuelo D."/>
            <person name="Ebbesson L."/>
            <person name="Teles M."/>
            <person name="MacKenzie S."/>
            <person name="Amaro C."/>
        </authorList>
    </citation>
    <scope>NUCLEOTIDE SEQUENCE</scope>
</reference>